<accession>A0A922DFN2</accession>
<dbReference type="Proteomes" id="UP000811246">
    <property type="component" value="Chromosome 12"/>
</dbReference>
<name>A0A922DFN2_CARIL</name>
<evidence type="ECO:0000313" key="1">
    <source>
        <dbReference type="EMBL" id="KAG6683537.1"/>
    </source>
</evidence>
<proteinExistence type="predicted"/>
<evidence type="ECO:0000313" key="2">
    <source>
        <dbReference type="Proteomes" id="UP000811246"/>
    </source>
</evidence>
<protein>
    <submittedName>
        <fullName evidence="1">Uncharacterized protein</fullName>
    </submittedName>
</protein>
<reference evidence="1" key="1">
    <citation type="submission" date="2021-01" db="EMBL/GenBank/DDBJ databases">
        <authorList>
            <person name="Lovell J.T."/>
            <person name="Bentley N."/>
            <person name="Bhattarai G."/>
            <person name="Jenkins J.W."/>
            <person name="Sreedasyam A."/>
            <person name="Alarcon Y."/>
            <person name="Bock C."/>
            <person name="Boston L."/>
            <person name="Carlson J."/>
            <person name="Cervantes K."/>
            <person name="Clermont K."/>
            <person name="Krom N."/>
            <person name="Kubenka K."/>
            <person name="Mamidi S."/>
            <person name="Mattison C."/>
            <person name="Monteros M."/>
            <person name="Pisani C."/>
            <person name="Plott C."/>
            <person name="Rajasekar S."/>
            <person name="Rhein H.S."/>
            <person name="Rohla C."/>
            <person name="Song M."/>
            <person name="Hilaire R.S."/>
            <person name="Shu S."/>
            <person name="Wells L."/>
            <person name="Wang X."/>
            <person name="Webber J."/>
            <person name="Heerema R.J."/>
            <person name="Klein P."/>
            <person name="Conner P."/>
            <person name="Grauke L."/>
            <person name="Grimwood J."/>
            <person name="Schmutz J."/>
            <person name="Randall J.J."/>
        </authorList>
    </citation>
    <scope>NUCLEOTIDE SEQUENCE</scope>
    <source>
        <tissue evidence="1">Leaf</tissue>
    </source>
</reference>
<organism evidence="1 2">
    <name type="scientific">Carya illinoinensis</name>
    <name type="common">Pecan</name>
    <dbReference type="NCBI Taxonomy" id="32201"/>
    <lineage>
        <taxon>Eukaryota</taxon>
        <taxon>Viridiplantae</taxon>
        <taxon>Streptophyta</taxon>
        <taxon>Embryophyta</taxon>
        <taxon>Tracheophyta</taxon>
        <taxon>Spermatophyta</taxon>
        <taxon>Magnoliopsida</taxon>
        <taxon>eudicotyledons</taxon>
        <taxon>Gunneridae</taxon>
        <taxon>Pentapetalae</taxon>
        <taxon>rosids</taxon>
        <taxon>fabids</taxon>
        <taxon>Fagales</taxon>
        <taxon>Juglandaceae</taxon>
        <taxon>Carya</taxon>
    </lineage>
</organism>
<dbReference type="EMBL" id="CM031836">
    <property type="protein sequence ID" value="KAG6683537.1"/>
    <property type="molecule type" value="Genomic_DNA"/>
</dbReference>
<sequence length="73" mass="8454">MNQKQEKETINRGFPKVMALQGSALIDKKRKNQENQICCCCSVGRGVQCRGSQHVQYIMATREREHFHLDCRS</sequence>
<comment type="caution">
    <text evidence="1">The sequence shown here is derived from an EMBL/GenBank/DDBJ whole genome shotgun (WGS) entry which is preliminary data.</text>
</comment>
<dbReference type="AlphaFoldDB" id="A0A922DFN2"/>
<gene>
    <name evidence="1" type="ORF">I3842_12G018300</name>
</gene>